<proteinExistence type="predicted"/>
<reference evidence="1 2" key="1">
    <citation type="submission" date="2017-08" db="EMBL/GenBank/DDBJ databases">
        <title>Infants hospitalized years apart are colonized by the same room-sourced microbial strains.</title>
        <authorList>
            <person name="Brooks B."/>
            <person name="Olm M.R."/>
            <person name="Firek B.A."/>
            <person name="Baker R."/>
            <person name="Thomas B.C."/>
            <person name="Morowitz M.J."/>
            <person name="Banfield J.F."/>
        </authorList>
    </citation>
    <scope>NUCLEOTIDE SEQUENCE [LARGE SCALE GENOMIC DNA]</scope>
    <source>
        <strain evidence="1">S2_006_000_R2_64</strain>
    </source>
</reference>
<dbReference type="EMBL" id="QFOT01000083">
    <property type="protein sequence ID" value="PZP55183.1"/>
    <property type="molecule type" value="Genomic_DNA"/>
</dbReference>
<dbReference type="Proteomes" id="UP000249739">
    <property type="component" value="Unassembled WGS sequence"/>
</dbReference>
<sequence length="83" mass="9786">MKNINQFWDTEAVQEKMETLQKAQSEFASQFINQGVELQKKQFILFTNLFQNQVEFGKYLFSSVITVINDNTSSNDENKKERK</sequence>
<evidence type="ECO:0000313" key="1">
    <source>
        <dbReference type="EMBL" id="PZP55183.1"/>
    </source>
</evidence>
<protein>
    <submittedName>
        <fullName evidence="1">Uncharacterized protein</fullName>
    </submittedName>
</protein>
<comment type="caution">
    <text evidence="1">The sequence shown here is derived from an EMBL/GenBank/DDBJ whole genome shotgun (WGS) entry which is preliminary data.</text>
</comment>
<accession>A0A2W5FJL2</accession>
<gene>
    <name evidence="1" type="ORF">DI586_07645</name>
</gene>
<dbReference type="AlphaFoldDB" id="A0A2W5FJL2"/>
<name>A0A2W5FJL2_9BACT</name>
<evidence type="ECO:0000313" key="2">
    <source>
        <dbReference type="Proteomes" id="UP000249739"/>
    </source>
</evidence>
<organism evidence="1 2">
    <name type="scientific">Micavibrio aeruginosavorus</name>
    <dbReference type="NCBI Taxonomy" id="349221"/>
    <lineage>
        <taxon>Bacteria</taxon>
        <taxon>Pseudomonadati</taxon>
        <taxon>Bdellovibrionota</taxon>
        <taxon>Bdellovibrionia</taxon>
        <taxon>Bdellovibrionales</taxon>
        <taxon>Pseudobdellovibrionaceae</taxon>
        <taxon>Micavibrio</taxon>
    </lineage>
</organism>